<evidence type="ECO:0000313" key="4">
    <source>
        <dbReference type="Proteomes" id="UP000609651"/>
    </source>
</evidence>
<feature type="domain" description="Alpha-D-phosphohexomutase alpha/beta/alpha" evidence="2">
    <location>
        <begin position="94"/>
        <end position="208"/>
    </location>
</feature>
<dbReference type="Gene3D" id="3.40.120.10">
    <property type="entry name" value="Alpha-D-Glucose-1,6-Bisphosphate, subunit A, domain 3"/>
    <property type="match status" value="1"/>
</dbReference>
<accession>A0ABX1V9W7</accession>
<protein>
    <recommendedName>
        <fullName evidence="2">Alpha-D-phosphohexomutase alpha/beta/alpha domain-containing protein</fullName>
    </recommendedName>
</protein>
<dbReference type="InterPro" id="IPR005844">
    <property type="entry name" value="A-D-PHexomutase_a/b/a-I"/>
</dbReference>
<dbReference type="Pfam" id="PF02878">
    <property type="entry name" value="PGM_PMM_I"/>
    <property type="match status" value="1"/>
</dbReference>
<name>A0ABX1V9W7_9PLAN</name>
<evidence type="ECO:0000259" key="2">
    <source>
        <dbReference type="Pfam" id="PF02878"/>
    </source>
</evidence>
<dbReference type="SUPFAM" id="SSF53738">
    <property type="entry name" value="Phosphoglucomutase, first 3 domains"/>
    <property type="match status" value="1"/>
</dbReference>
<proteinExistence type="inferred from homology"/>
<organism evidence="3 4">
    <name type="scientific">Alienimonas chondri</name>
    <dbReference type="NCBI Taxonomy" id="2681879"/>
    <lineage>
        <taxon>Bacteria</taxon>
        <taxon>Pseudomonadati</taxon>
        <taxon>Planctomycetota</taxon>
        <taxon>Planctomycetia</taxon>
        <taxon>Planctomycetales</taxon>
        <taxon>Planctomycetaceae</taxon>
        <taxon>Alienimonas</taxon>
    </lineage>
</organism>
<gene>
    <name evidence="3" type="ORF">LzC2_01260</name>
</gene>
<comment type="caution">
    <text evidence="3">The sequence shown here is derived from an EMBL/GenBank/DDBJ whole genome shotgun (WGS) entry which is preliminary data.</text>
</comment>
<dbReference type="Proteomes" id="UP000609651">
    <property type="component" value="Unassembled WGS sequence"/>
</dbReference>
<comment type="similarity">
    <text evidence="1">Belongs to the phosphohexose mutase family.</text>
</comment>
<keyword evidence="4" id="KW-1185">Reference proteome</keyword>
<dbReference type="EMBL" id="WTPX01000002">
    <property type="protein sequence ID" value="NNJ24077.1"/>
    <property type="molecule type" value="Genomic_DNA"/>
</dbReference>
<evidence type="ECO:0000256" key="1">
    <source>
        <dbReference type="ARBA" id="ARBA00010231"/>
    </source>
</evidence>
<sequence>MPAVSTKARPVLSLACFSQLLMGLTLHARRIDDLLRCPSAAAPISRGTHLARLASGWRECVGCPHAVDLDGAAPTLRRRLERRSHRERPDPFGGVAGADFTPDDAATLAARFAATLPPRGSVVLARDERTTHAPFVLAVASALRNAGCDVLHLGEALEPAVRFAVRSTGAAGGVWLAAPDHPAGRVGFVPIGAGGRPLRDAERTAVANAEPRVDRLLGAERSCGAKAEHEASLWPAFRTLTALRISVASPSGAVRSRFERLFAALPDDLRTLALPFDSPSEGNGEALRESGGDIRLSVDSSSVRCRAYDGAGAPIPWAETARTLAADSVRGVSKKPNVPTVAVAAEMADDLRLKIAAVGGRVVETTDDPAALWSAVDEGSVLALGTDGFAAFATPRGPAADAALALAALLRAYSG</sequence>
<evidence type="ECO:0000313" key="3">
    <source>
        <dbReference type="EMBL" id="NNJ24077.1"/>
    </source>
</evidence>
<dbReference type="InterPro" id="IPR016055">
    <property type="entry name" value="A-D-PHexomutase_a/b/a-I/II/III"/>
</dbReference>
<reference evidence="3 4" key="1">
    <citation type="journal article" date="2020" name="Syst. Appl. Microbiol.">
        <title>Alienimonas chondri sp. nov., a novel planctomycete isolated from the biofilm of the red alga Chondrus crispus.</title>
        <authorList>
            <person name="Vitorino I."/>
            <person name="Albuquerque L."/>
            <person name="Wiegand S."/>
            <person name="Kallscheuer N."/>
            <person name="da Costa M.S."/>
            <person name="Lobo-da-Cunha A."/>
            <person name="Jogler C."/>
            <person name="Lage O.M."/>
        </authorList>
    </citation>
    <scope>NUCLEOTIDE SEQUENCE [LARGE SCALE GENOMIC DNA]</scope>
    <source>
        <strain evidence="3 4">LzC2</strain>
    </source>
</reference>